<feature type="non-terminal residue" evidence="2">
    <location>
        <position position="176"/>
    </location>
</feature>
<accession>A0A2H0PZ77</accession>
<organism evidence="2 3">
    <name type="scientific">Candidatus Berkelbacteria bacterium CG11_big_fil_rev_8_21_14_0_20_42_15</name>
    <dbReference type="NCBI Taxonomy" id="1974517"/>
    <lineage>
        <taxon>Bacteria</taxon>
        <taxon>Candidatus Berkelbacteria</taxon>
    </lineage>
</organism>
<evidence type="ECO:0000313" key="3">
    <source>
        <dbReference type="Proteomes" id="UP000231154"/>
    </source>
</evidence>
<protein>
    <recommendedName>
        <fullName evidence="1">M23ase beta-sheet core domain-containing protein</fullName>
    </recommendedName>
</protein>
<dbReference type="AlphaFoldDB" id="A0A2H0PZ77"/>
<dbReference type="SUPFAM" id="SSF51261">
    <property type="entry name" value="Duplicated hybrid motif"/>
    <property type="match status" value="1"/>
</dbReference>
<dbReference type="InterPro" id="IPR011055">
    <property type="entry name" value="Dup_hybrid_motif"/>
</dbReference>
<feature type="domain" description="M23ase beta-sheet core" evidence="1">
    <location>
        <begin position="55"/>
        <end position="164"/>
    </location>
</feature>
<name>A0A2H0PZ77_9BACT</name>
<dbReference type="InterPro" id="IPR050570">
    <property type="entry name" value="Cell_wall_metabolism_enzyme"/>
</dbReference>
<evidence type="ECO:0000313" key="2">
    <source>
        <dbReference type="EMBL" id="PIR27330.1"/>
    </source>
</evidence>
<sequence>MARNVVFVFILGAASFEVAFGDGYIPPLDLHYLEETTSNFGAQGDDYQEGGKVWHCGWDIFCPEGELVKSPADGIVVRCSPSSWDLDTAGQNYAMCIRYLTTTSERSTWIFGHLERPTNPDGTKYTDEQVRKYRIGDVVRAGEVIGKIGHYRKSPHLHLGIYCNLQYPQEFPSGGY</sequence>
<reference evidence="2 3" key="1">
    <citation type="submission" date="2017-09" db="EMBL/GenBank/DDBJ databases">
        <title>Depth-based differentiation of microbial function through sediment-hosted aquifers and enrichment of novel symbionts in the deep terrestrial subsurface.</title>
        <authorList>
            <person name="Probst A.J."/>
            <person name="Ladd B."/>
            <person name="Jarett J.K."/>
            <person name="Geller-Mcgrath D.E."/>
            <person name="Sieber C.M."/>
            <person name="Emerson J.B."/>
            <person name="Anantharaman K."/>
            <person name="Thomas B.C."/>
            <person name="Malmstrom R."/>
            <person name="Stieglmeier M."/>
            <person name="Klingl A."/>
            <person name="Woyke T."/>
            <person name="Ryan C.M."/>
            <person name="Banfield J.F."/>
        </authorList>
    </citation>
    <scope>NUCLEOTIDE SEQUENCE [LARGE SCALE GENOMIC DNA]</scope>
    <source>
        <strain evidence="2">CG11_big_fil_rev_8_21_14_0_20_42_15</strain>
    </source>
</reference>
<evidence type="ECO:0000259" key="1">
    <source>
        <dbReference type="Pfam" id="PF01551"/>
    </source>
</evidence>
<dbReference type="GO" id="GO:0004222">
    <property type="term" value="F:metalloendopeptidase activity"/>
    <property type="evidence" value="ECO:0007669"/>
    <property type="project" value="TreeGrafter"/>
</dbReference>
<gene>
    <name evidence="2" type="ORF">COV40_01465</name>
</gene>
<dbReference type="Pfam" id="PF01551">
    <property type="entry name" value="Peptidase_M23"/>
    <property type="match status" value="1"/>
</dbReference>
<dbReference type="PANTHER" id="PTHR21666">
    <property type="entry name" value="PEPTIDASE-RELATED"/>
    <property type="match status" value="1"/>
</dbReference>
<comment type="caution">
    <text evidence="2">The sequence shown here is derived from an EMBL/GenBank/DDBJ whole genome shotgun (WGS) entry which is preliminary data.</text>
</comment>
<dbReference type="EMBL" id="PCXF01000044">
    <property type="protein sequence ID" value="PIR27330.1"/>
    <property type="molecule type" value="Genomic_DNA"/>
</dbReference>
<dbReference type="Gene3D" id="2.70.70.10">
    <property type="entry name" value="Glucose Permease (Domain IIA)"/>
    <property type="match status" value="1"/>
</dbReference>
<dbReference type="PANTHER" id="PTHR21666:SF270">
    <property type="entry name" value="MUREIN HYDROLASE ACTIVATOR ENVC"/>
    <property type="match status" value="1"/>
</dbReference>
<proteinExistence type="predicted"/>
<dbReference type="CDD" id="cd12797">
    <property type="entry name" value="M23_peptidase"/>
    <property type="match status" value="1"/>
</dbReference>
<dbReference type="Proteomes" id="UP000231154">
    <property type="component" value="Unassembled WGS sequence"/>
</dbReference>
<dbReference type="InterPro" id="IPR016047">
    <property type="entry name" value="M23ase_b-sheet_dom"/>
</dbReference>